<name>A0A501PGK9_9PROT</name>
<dbReference type="EMBL" id="VFIY01000015">
    <property type="protein sequence ID" value="TPD59111.1"/>
    <property type="molecule type" value="Genomic_DNA"/>
</dbReference>
<keyword evidence="1" id="KW-0805">Transcription regulation</keyword>
<evidence type="ECO:0000259" key="4">
    <source>
        <dbReference type="PROSITE" id="PS50995"/>
    </source>
</evidence>
<dbReference type="Gene3D" id="1.10.10.10">
    <property type="entry name" value="Winged helix-like DNA-binding domain superfamily/Winged helix DNA-binding domain"/>
    <property type="match status" value="1"/>
</dbReference>
<evidence type="ECO:0000313" key="5">
    <source>
        <dbReference type="EMBL" id="TPD59111.1"/>
    </source>
</evidence>
<dbReference type="Pfam" id="PF01047">
    <property type="entry name" value="MarR"/>
    <property type="match status" value="1"/>
</dbReference>
<sequence>MTKSADNSFLDNYLSHLLARASHLVSEDFTPVLKKAGIDRGRWRILAALSDVGEMTIGTLAKAVLMKQPTLTKILDRMEGEDLVKRHNAPNDRRSILVRITDRGRDMISDLLVKSKEHEVQILRSYSTEEEEVLKRVLRTLIERME</sequence>
<gene>
    <name evidence="5" type="ORF">FIV46_12835</name>
</gene>
<organism evidence="5 6">
    <name type="scientific">Emcibacter nanhaiensis</name>
    <dbReference type="NCBI Taxonomy" id="1505037"/>
    <lineage>
        <taxon>Bacteria</taxon>
        <taxon>Pseudomonadati</taxon>
        <taxon>Pseudomonadota</taxon>
        <taxon>Alphaproteobacteria</taxon>
        <taxon>Emcibacterales</taxon>
        <taxon>Emcibacteraceae</taxon>
        <taxon>Emcibacter</taxon>
    </lineage>
</organism>
<dbReference type="PROSITE" id="PS50995">
    <property type="entry name" value="HTH_MARR_2"/>
    <property type="match status" value="1"/>
</dbReference>
<evidence type="ECO:0000313" key="6">
    <source>
        <dbReference type="Proteomes" id="UP000319148"/>
    </source>
</evidence>
<dbReference type="SUPFAM" id="SSF46785">
    <property type="entry name" value="Winged helix' DNA-binding domain"/>
    <property type="match status" value="1"/>
</dbReference>
<dbReference type="InterPro" id="IPR023187">
    <property type="entry name" value="Tscrpt_reg_MarR-type_CS"/>
</dbReference>
<dbReference type="RefSeq" id="WP_139941330.1">
    <property type="nucleotide sequence ID" value="NZ_JBHSYP010000002.1"/>
</dbReference>
<protein>
    <submittedName>
        <fullName evidence="5">MarR family transcriptional regulator</fullName>
    </submittedName>
</protein>
<dbReference type="PANTHER" id="PTHR42756:SF1">
    <property type="entry name" value="TRANSCRIPTIONAL REPRESSOR OF EMRAB OPERON"/>
    <property type="match status" value="1"/>
</dbReference>
<comment type="caution">
    <text evidence="5">The sequence shown here is derived from an EMBL/GenBank/DDBJ whole genome shotgun (WGS) entry which is preliminary data.</text>
</comment>
<evidence type="ECO:0000256" key="1">
    <source>
        <dbReference type="ARBA" id="ARBA00023015"/>
    </source>
</evidence>
<dbReference type="GO" id="GO:0003700">
    <property type="term" value="F:DNA-binding transcription factor activity"/>
    <property type="evidence" value="ECO:0007669"/>
    <property type="project" value="InterPro"/>
</dbReference>
<dbReference type="PROSITE" id="PS01117">
    <property type="entry name" value="HTH_MARR_1"/>
    <property type="match status" value="1"/>
</dbReference>
<reference evidence="6" key="1">
    <citation type="submission" date="2019-06" db="EMBL/GenBank/DDBJ databases">
        <title>The complete genome of Emcibacter congregatus ZYLT.</title>
        <authorList>
            <person name="Zhao Z."/>
        </authorList>
    </citation>
    <scope>NUCLEOTIDE SEQUENCE [LARGE SCALE GENOMIC DNA]</scope>
    <source>
        <strain evidence="6">MCCC 1A06723</strain>
    </source>
</reference>
<keyword evidence="6" id="KW-1185">Reference proteome</keyword>
<feature type="domain" description="HTH marR-type" evidence="4">
    <location>
        <begin position="11"/>
        <end position="143"/>
    </location>
</feature>
<dbReference type="GO" id="GO:0003677">
    <property type="term" value="F:DNA binding"/>
    <property type="evidence" value="ECO:0007669"/>
    <property type="project" value="UniProtKB-KW"/>
</dbReference>
<dbReference type="PRINTS" id="PR00598">
    <property type="entry name" value="HTHMARR"/>
</dbReference>
<evidence type="ECO:0000256" key="3">
    <source>
        <dbReference type="ARBA" id="ARBA00023163"/>
    </source>
</evidence>
<keyword evidence="2" id="KW-0238">DNA-binding</keyword>
<dbReference type="InterPro" id="IPR011991">
    <property type="entry name" value="ArsR-like_HTH"/>
</dbReference>
<dbReference type="Proteomes" id="UP000319148">
    <property type="component" value="Unassembled WGS sequence"/>
</dbReference>
<dbReference type="PANTHER" id="PTHR42756">
    <property type="entry name" value="TRANSCRIPTIONAL REGULATOR, MARR"/>
    <property type="match status" value="1"/>
</dbReference>
<accession>A0A501PGK9</accession>
<dbReference type="SMART" id="SM00347">
    <property type="entry name" value="HTH_MARR"/>
    <property type="match status" value="1"/>
</dbReference>
<dbReference type="InterPro" id="IPR036390">
    <property type="entry name" value="WH_DNA-bd_sf"/>
</dbReference>
<dbReference type="CDD" id="cd00090">
    <property type="entry name" value="HTH_ARSR"/>
    <property type="match status" value="1"/>
</dbReference>
<evidence type="ECO:0000256" key="2">
    <source>
        <dbReference type="ARBA" id="ARBA00023125"/>
    </source>
</evidence>
<keyword evidence="3" id="KW-0804">Transcription</keyword>
<dbReference type="AlphaFoldDB" id="A0A501PGK9"/>
<dbReference type="InterPro" id="IPR000835">
    <property type="entry name" value="HTH_MarR-typ"/>
</dbReference>
<proteinExistence type="predicted"/>
<dbReference type="OrthoDB" id="8906692at2"/>
<dbReference type="InterPro" id="IPR036388">
    <property type="entry name" value="WH-like_DNA-bd_sf"/>
</dbReference>